<dbReference type="Pfam" id="PF00583">
    <property type="entry name" value="Acetyltransf_1"/>
    <property type="match status" value="1"/>
</dbReference>
<dbReference type="PROSITE" id="PS51186">
    <property type="entry name" value="GNAT"/>
    <property type="match status" value="1"/>
</dbReference>
<dbReference type="PANTHER" id="PTHR43420:SF47">
    <property type="entry name" value="N-ACETYLTRANSFERASE DOMAIN-CONTAINING PROTEIN"/>
    <property type="match status" value="1"/>
</dbReference>
<dbReference type="InterPro" id="IPR016181">
    <property type="entry name" value="Acyl_CoA_acyltransferase"/>
</dbReference>
<feature type="domain" description="N-acetyltransferase" evidence="3">
    <location>
        <begin position="1"/>
        <end position="159"/>
    </location>
</feature>
<reference evidence="4" key="1">
    <citation type="journal article" date="2020" name="mSystems">
        <title>Genome- and Community-Level Interaction Insights into Carbon Utilization and Element Cycling Functions of Hydrothermarchaeota in Hydrothermal Sediment.</title>
        <authorList>
            <person name="Zhou Z."/>
            <person name="Liu Y."/>
            <person name="Xu W."/>
            <person name="Pan J."/>
            <person name="Luo Z.H."/>
            <person name="Li M."/>
        </authorList>
    </citation>
    <scope>NUCLEOTIDE SEQUENCE [LARGE SCALE GENOMIC DNA]</scope>
    <source>
        <strain evidence="4">SpSt-885</strain>
    </source>
</reference>
<dbReference type="Gene3D" id="3.40.630.30">
    <property type="match status" value="1"/>
</dbReference>
<dbReference type="InterPro" id="IPR000182">
    <property type="entry name" value="GNAT_dom"/>
</dbReference>
<dbReference type="AlphaFoldDB" id="A0A7J3SKK3"/>
<dbReference type="SUPFAM" id="SSF55729">
    <property type="entry name" value="Acyl-CoA N-acyltransferases (Nat)"/>
    <property type="match status" value="1"/>
</dbReference>
<gene>
    <name evidence="4" type="ORF">ENW83_01415</name>
</gene>
<dbReference type="GO" id="GO:0016747">
    <property type="term" value="F:acyltransferase activity, transferring groups other than amino-acyl groups"/>
    <property type="evidence" value="ECO:0007669"/>
    <property type="project" value="InterPro"/>
</dbReference>
<dbReference type="CDD" id="cd04301">
    <property type="entry name" value="NAT_SF"/>
    <property type="match status" value="1"/>
</dbReference>
<comment type="caution">
    <text evidence="4">The sequence shown here is derived from an EMBL/GenBank/DDBJ whole genome shotgun (WGS) entry which is preliminary data.</text>
</comment>
<keyword evidence="2" id="KW-0012">Acyltransferase</keyword>
<organism evidence="4">
    <name type="scientific">Fervidicoccus fontis</name>
    <dbReference type="NCBI Taxonomy" id="683846"/>
    <lineage>
        <taxon>Archaea</taxon>
        <taxon>Thermoproteota</taxon>
        <taxon>Thermoprotei</taxon>
        <taxon>Fervidicoccales</taxon>
        <taxon>Fervidicoccaceae</taxon>
        <taxon>Fervidicoccus</taxon>
    </lineage>
</organism>
<proteinExistence type="predicted"/>
<evidence type="ECO:0000313" key="4">
    <source>
        <dbReference type="EMBL" id="HGZ59853.1"/>
    </source>
</evidence>
<keyword evidence="1 4" id="KW-0808">Transferase</keyword>
<protein>
    <submittedName>
        <fullName evidence="4">GNAT family N-acetyltransferase</fullName>
    </submittedName>
</protein>
<evidence type="ECO:0000256" key="2">
    <source>
        <dbReference type="ARBA" id="ARBA00023315"/>
    </source>
</evidence>
<sequence>MTLSQKSKFYFHPGILGIESAGIRWFLAQVALVFSTQKTLRRLLSKIVPKSCFISVVAINAKNEILGFAYVELISRSIGGLGVIVKDNYQNRKIATFLMKYLLNMAIKEGLSEIRLTVLSVNVKALRFYEKFGFKVVGETIDKYRGKKFKSKMMRLRLTEIKPKKTIT</sequence>
<dbReference type="PANTHER" id="PTHR43420">
    <property type="entry name" value="ACETYLTRANSFERASE"/>
    <property type="match status" value="1"/>
</dbReference>
<name>A0A7J3SKK3_9CREN</name>
<accession>A0A7J3SKK3</accession>
<dbReference type="InterPro" id="IPR050680">
    <property type="entry name" value="YpeA/RimI_acetyltransf"/>
</dbReference>
<evidence type="ECO:0000256" key="1">
    <source>
        <dbReference type="ARBA" id="ARBA00022679"/>
    </source>
</evidence>
<evidence type="ECO:0000259" key="3">
    <source>
        <dbReference type="PROSITE" id="PS51186"/>
    </source>
</evidence>
<dbReference type="EMBL" id="DTLS01000040">
    <property type="protein sequence ID" value="HGZ59853.1"/>
    <property type="molecule type" value="Genomic_DNA"/>
</dbReference>